<evidence type="ECO:0000256" key="4">
    <source>
        <dbReference type="ARBA" id="ARBA00023065"/>
    </source>
</evidence>
<keyword evidence="8" id="KW-1185">Reference proteome</keyword>
<dbReference type="InterPro" id="IPR003439">
    <property type="entry name" value="ABC_transporter-like_ATP-bd"/>
</dbReference>
<dbReference type="InterPro" id="IPR051535">
    <property type="entry name" value="Siderophore_ABC-ATPase"/>
</dbReference>
<accession>A0ABQ0J7C8</accession>
<gene>
    <name evidence="7" type="ORF">JCM19239_7279</name>
</gene>
<evidence type="ECO:0000256" key="2">
    <source>
        <dbReference type="ARBA" id="ARBA00022448"/>
    </source>
</evidence>
<keyword evidence="2" id="KW-0813">Transport</keyword>
<reference evidence="8" key="1">
    <citation type="submission" date="2014-09" db="EMBL/GenBank/DDBJ databases">
        <title>Vibrio variabilis JCM 19239. (C206) whole genome shotgun sequence.</title>
        <authorList>
            <person name="Sawabe T."/>
            <person name="Meirelles P."/>
            <person name="Nakanishi M."/>
            <person name="Sayaka M."/>
            <person name="Hattori M."/>
            <person name="Ohkuma M."/>
        </authorList>
    </citation>
    <scope>NUCLEOTIDE SEQUENCE [LARGE SCALE GENOMIC DNA]</scope>
    <source>
        <strain evidence="8">JCM 19239</strain>
    </source>
</reference>
<feature type="domain" description="ABC transporter" evidence="6">
    <location>
        <begin position="32"/>
        <end position="67"/>
    </location>
</feature>
<evidence type="ECO:0000256" key="5">
    <source>
        <dbReference type="ARBA" id="ARBA00023136"/>
    </source>
</evidence>
<keyword evidence="4" id="KW-0406">Ion transport</keyword>
<evidence type="ECO:0000259" key="6">
    <source>
        <dbReference type="Pfam" id="PF00005"/>
    </source>
</evidence>
<evidence type="ECO:0000256" key="3">
    <source>
        <dbReference type="ARBA" id="ARBA00022475"/>
    </source>
</evidence>
<keyword evidence="5" id="KW-0472">Membrane</keyword>
<dbReference type="EMBL" id="BBMS01000005">
    <property type="protein sequence ID" value="GAL24679.1"/>
    <property type="molecule type" value="Genomic_DNA"/>
</dbReference>
<evidence type="ECO:0000256" key="1">
    <source>
        <dbReference type="ARBA" id="ARBA00004202"/>
    </source>
</evidence>
<dbReference type="InterPro" id="IPR027417">
    <property type="entry name" value="P-loop_NTPase"/>
</dbReference>
<dbReference type="PANTHER" id="PTHR42771:SF4">
    <property type="entry name" value="IRON(3+)-HYDROXAMATE IMPORT ATP-BINDING PROTEIN FHUC"/>
    <property type="match status" value="1"/>
</dbReference>
<dbReference type="SUPFAM" id="SSF52540">
    <property type="entry name" value="P-loop containing nucleoside triphosphate hydrolases"/>
    <property type="match status" value="1"/>
</dbReference>
<comment type="subcellular location">
    <subcellularLocation>
        <location evidence="1">Cell membrane</location>
        <topology evidence="1">Peripheral membrane protein</topology>
    </subcellularLocation>
</comment>
<dbReference type="PANTHER" id="PTHR42771">
    <property type="entry name" value="IRON(3+)-HYDROXAMATE IMPORT ATP-BINDING PROTEIN FHUC"/>
    <property type="match status" value="1"/>
</dbReference>
<evidence type="ECO:0000313" key="8">
    <source>
        <dbReference type="Proteomes" id="UP000029223"/>
    </source>
</evidence>
<proteinExistence type="predicted"/>
<protein>
    <recommendedName>
        <fullName evidence="6">ABC transporter domain-containing protein</fullName>
    </recommendedName>
</protein>
<organism evidence="7 8">
    <name type="scientific">Vibrio variabilis</name>
    <dbReference type="NCBI Taxonomy" id="990271"/>
    <lineage>
        <taxon>Bacteria</taxon>
        <taxon>Pseudomonadati</taxon>
        <taxon>Pseudomonadota</taxon>
        <taxon>Gammaproteobacteria</taxon>
        <taxon>Vibrionales</taxon>
        <taxon>Vibrionaceae</taxon>
        <taxon>Vibrio</taxon>
    </lineage>
</organism>
<dbReference type="Gene3D" id="3.40.50.300">
    <property type="entry name" value="P-loop containing nucleotide triphosphate hydrolases"/>
    <property type="match status" value="1"/>
</dbReference>
<dbReference type="Proteomes" id="UP000029223">
    <property type="component" value="Unassembled WGS sequence"/>
</dbReference>
<sequence>MSELLASTQVNSNTATLAGKGLVSGYQNTLILNGVDIELKEGKVTSFIGPNGCGKSTLMKTLTGAIKRALVRSAF</sequence>
<evidence type="ECO:0000313" key="7">
    <source>
        <dbReference type="EMBL" id="GAL24679.1"/>
    </source>
</evidence>
<dbReference type="Pfam" id="PF00005">
    <property type="entry name" value="ABC_tran"/>
    <property type="match status" value="1"/>
</dbReference>
<keyword evidence="3" id="KW-1003">Cell membrane</keyword>
<comment type="caution">
    <text evidence="7">The sequence shown here is derived from an EMBL/GenBank/DDBJ whole genome shotgun (WGS) entry which is preliminary data.</text>
</comment>
<name>A0ABQ0J7C8_9VIBR</name>